<feature type="compositionally biased region" description="Polar residues" evidence="15">
    <location>
        <begin position="199"/>
        <end position="209"/>
    </location>
</feature>
<keyword evidence="9" id="KW-0677">Repeat</keyword>
<evidence type="ECO:0000256" key="13">
    <source>
        <dbReference type="PROSITE-ProRule" id="PRU00192"/>
    </source>
</evidence>
<dbReference type="InterPro" id="IPR050384">
    <property type="entry name" value="Endophilin_SH3RF"/>
</dbReference>
<dbReference type="GO" id="GO:0030674">
    <property type="term" value="F:protein-macromolecule adaptor activity"/>
    <property type="evidence" value="ECO:0007669"/>
    <property type="project" value="InterPro"/>
</dbReference>
<dbReference type="OrthoDB" id="2354951at2759"/>
<evidence type="ECO:0000256" key="8">
    <source>
        <dbReference type="ARBA" id="ARBA00022583"/>
    </source>
</evidence>
<dbReference type="Pfam" id="PF18017">
    <property type="entry name" value="SAM_4"/>
    <property type="match status" value="1"/>
</dbReference>
<dbReference type="GO" id="GO:0003779">
    <property type="term" value="F:actin binding"/>
    <property type="evidence" value="ECO:0007669"/>
    <property type="project" value="UniProtKB-KW"/>
</dbReference>
<feature type="domain" description="SH3" evidence="16">
    <location>
        <begin position="75"/>
        <end position="132"/>
    </location>
</feature>
<feature type="compositionally biased region" description="Basic and acidic residues" evidence="15">
    <location>
        <begin position="357"/>
        <end position="390"/>
    </location>
</feature>
<feature type="region of interest" description="Disordered" evidence="15">
    <location>
        <begin position="890"/>
        <end position="929"/>
    </location>
</feature>
<gene>
    <name evidence="17" type="ORF">ALEPTO_LOCUS3690</name>
</gene>
<feature type="region of interest" description="Disordered" evidence="15">
    <location>
        <begin position="960"/>
        <end position="987"/>
    </location>
</feature>
<dbReference type="PANTHER" id="PTHR14167">
    <property type="entry name" value="SH3 DOMAIN-CONTAINING"/>
    <property type="match status" value="1"/>
</dbReference>
<dbReference type="GO" id="GO:0005886">
    <property type="term" value="C:plasma membrane"/>
    <property type="evidence" value="ECO:0007669"/>
    <property type="project" value="UniProtKB-SubCell"/>
</dbReference>
<keyword evidence="6 13" id="KW-0728">SH3 domain</keyword>
<comment type="similarity">
    <text evidence="4">Belongs to the SLA1 family.</text>
</comment>
<dbReference type="Pfam" id="PF14604">
    <property type="entry name" value="SH3_9"/>
    <property type="match status" value="1"/>
</dbReference>
<evidence type="ECO:0000256" key="3">
    <source>
        <dbReference type="ARBA" id="ARBA00004413"/>
    </source>
</evidence>
<dbReference type="Pfam" id="PF24081">
    <property type="entry name" value="PH_SLA1"/>
    <property type="match status" value="1"/>
</dbReference>
<dbReference type="InterPro" id="IPR013761">
    <property type="entry name" value="SAM/pointed_sf"/>
</dbReference>
<dbReference type="InterPro" id="IPR032675">
    <property type="entry name" value="LRR_dom_sf"/>
</dbReference>
<keyword evidence="11" id="KW-0009">Actin-binding</keyword>
<evidence type="ECO:0000256" key="14">
    <source>
        <dbReference type="SAM" id="Coils"/>
    </source>
</evidence>
<dbReference type="InterPro" id="IPR001452">
    <property type="entry name" value="SH3_domain"/>
</dbReference>
<keyword evidence="12" id="KW-0206">Cytoskeleton</keyword>
<evidence type="ECO:0000259" key="16">
    <source>
        <dbReference type="PROSITE" id="PS50002"/>
    </source>
</evidence>
<dbReference type="EMBL" id="CAJVPS010000725">
    <property type="protein sequence ID" value="CAG8505262.1"/>
    <property type="molecule type" value="Genomic_DNA"/>
</dbReference>
<evidence type="ECO:0000313" key="17">
    <source>
        <dbReference type="EMBL" id="CAG8505262.1"/>
    </source>
</evidence>
<reference evidence="17" key="1">
    <citation type="submission" date="2021-06" db="EMBL/GenBank/DDBJ databases">
        <authorList>
            <person name="Kallberg Y."/>
            <person name="Tangrot J."/>
            <person name="Rosling A."/>
        </authorList>
    </citation>
    <scope>NUCLEOTIDE SEQUENCE</scope>
    <source>
        <strain evidence="17">FL130A</strain>
    </source>
</reference>
<feature type="compositionally biased region" description="Low complexity" evidence="15">
    <location>
        <begin position="960"/>
        <end position="976"/>
    </location>
</feature>
<evidence type="ECO:0000256" key="4">
    <source>
        <dbReference type="ARBA" id="ARBA00007948"/>
    </source>
</evidence>
<dbReference type="CDD" id="cd11773">
    <property type="entry name" value="SH3_Sla1p_1"/>
    <property type="match status" value="1"/>
</dbReference>
<dbReference type="PRINTS" id="PR00452">
    <property type="entry name" value="SH3DOMAIN"/>
</dbReference>
<feature type="region of interest" description="Disordered" evidence="15">
    <location>
        <begin position="357"/>
        <end position="456"/>
    </location>
</feature>
<keyword evidence="7" id="KW-0963">Cytoplasm</keyword>
<dbReference type="CDD" id="cd11775">
    <property type="entry name" value="SH3_Sla1p_3"/>
    <property type="match status" value="1"/>
</dbReference>
<feature type="region of interest" description="Disordered" evidence="15">
    <location>
        <begin position="715"/>
        <end position="752"/>
    </location>
</feature>
<dbReference type="PROSITE" id="PS50002">
    <property type="entry name" value="SH3"/>
    <property type="match status" value="3"/>
</dbReference>
<dbReference type="GO" id="GO:0030479">
    <property type="term" value="C:actin cortical patch"/>
    <property type="evidence" value="ECO:0007669"/>
    <property type="project" value="UniProtKB-SubCell"/>
</dbReference>
<dbReference type="Pfam" id="PF03983">
    <property type="entry name" value="SHD1"/>
    <property type="match status" value="1"/>
</dbReference>
<feature type="compositionally biased region" description="Acidic residues" evidence="15">
    <location>
        <begin position="139"/>
        <end position="152"/>
    </location>
</feature>
<dbReference type="Gene3D" id="2.30.30.40">
    <property type="entry name" value="SH3 Domains"/>
    <property type="match status" value="3"/>
</dbReference>
<dbReference type="GO" id="GO:0010008">
    <property type="term" value="C:endosome membrane"/>
    <property type="evidence" value="ECO:0007669"/>
    <property type="project" value="UniProtKB-SubCell"/>
</dbReference>
<dbReference type="SUPFAM" id="SSF50044">
    <property type="entry name" value="SH3-domain"/>
    <property type="match status" value="3"/>
</dbReference>
<evidence type="ECO:0000256" key="1">
    <source>
        <dbReference type="ARBA" id="ARBA00004125"/>
    </source>
</evidence>
<dbReference type="GO" id="GO:0043130">
    <property type="term" value="F:ubiquitin binding"/>
    <property type="evidence" value="ECO:0007669"/>
    <property type="project" value="InterPro"/>
</dbReference>
<evidence type="ECO:0000256" key="15">
    <source>
        <dbReference type="SAM" id="MobiDB-lite"/>
    </source>
</evidence>
<feature type="compositionally biased region" description="Polar residues" evidence="15">
    <location>
        <begin position="977"/>
        <end position="987"/>
    </location>
</feature>
<feature type="region of interest" description="Disordered" evidence="15">
    <location>
        <begin position="131"/>
        <end position="160"/>
    </location>
</feature>
<feature type="compositionally biased region" description="Polar residues" evidence="15">
    <location>
        <begin position="438"/>
        <end position="456"/>
    </location>
</feature>
<dbReference type="GO" id="GO:0042802">
    <property type="term" value="F:identical protein binding"/>
    <property type="evidence" value="ECO:0007669"/>
    <property type="project" value="InterPro"/>
</dbReference>
<feature type="domain" description="SH3" evidence="16">
    <location>
        <begin position="4"/>
        <end position="74"/>
    </location>
</feature>
<dbReference type="InterPro" id="IPR035800">
    <property type="entry name" value="Sla1_SH3_1"/>
</dbReference>
<feature type="compositionally biased region" description="Low complexity" evidence="15">
    <location>
        <begin position="894"/>
        <end position="927"/>
    </location>
</feature>
<proteinExistence type="inferred from homology"/>
<evidence type="ECO:0000256" key="7">
    <source>
        <dbReference type="ARBA" id="ARBA00022490"/>
    </source>
</evidence>
<organism evidence="17 18">
    <name type="scientific">Ambispora leptoticha</name>
    <dbReference type="NCBI Taxonomy" id="144679"/>
    <lineage>
        <taxon>Eukaryota</taxon>
        <taxon>Fungi</taxon>
        <taxon>Fungi incertae sedis</taxon>
        <taxon>Mucoromycota</taxon>
        <taxon>Glomeromycotina</taxon>
        <taxon>Glomeromycetes</taxon>
        <taxon>Archaeosporales</taxon>
        <taxon>Ambisporaceae</taxon>
        <taxon>Ambispora</taxon>
    </lineage>
</organism>
<comment type="subcellular location">
    <subcellularLocation>
        <location evidence="3">Cell membrane</location>
        <topology evidence="3">Peripheral membrane protein</topology>
        <orientation evidence="3">Cytoplasmic side</orientation>
    </subcellularLocation>
    <subcellularLocation>
        <location evidence="2">Cytoplasm</location>
        <location evidence="2">Cytoskeleton</location>
        <location evidence="2">Actin patch</location>
    </subcellularLocation>
    <subcellularLocation>
        <location evidence="1">Endosome membrane</location>
        <topology evidence="1">Peripheral membrane protein</topology>
        <orientation evidence="1">Cytoplasmic side</orientation>
    </subcellularLocation>
</comment>
<feature type="region of interest" description="Disordered" evidence="15">
    <location>
        <begin position="270"/>
        <end position="294"/>
    </location>
</feature>
<evidence type="ECO:0000256" key="11">
    <source>
        <dbReference type="ARBA" id="ARBA00023203"/>
    </source>
</evidence>
<feature type="compositionally biased region" description="Low complexity" evidence="15">
    <location>
        <begin position="613"/>
        <end position="624"/>
    </location>
</feature>
<evidence type="ECO:0000256" key="5">
    <source>
        <dbReference type="ARBA" id="ARBA00020357"/>
    </source>
</evidence>
<keyword evidence="10" id="KW-0967">Endosome</keyword>
<dbReference type="InterPro" id="IPR036028">
    <property type="entry name" value="SH3-like_dom_sf"/>
</dbReference>
<dbReference type="InterPro" id="IPR056996">
    <property type="entry name" value="PH_SLA1"/>
</dbReference>
<feature type="coiled-coil region" evidence="14">
    <location>
        <begin position="664"/>
        <end position="694"/>
    </location>
</feature>
<keyword evidence="14" id="KW-0175">Coiled coil</keyword>
<dbReference type="Pfam" id="PF00018">
    <property type="entry name" value="SH3_1"/>
    <property type="match status" value="2"/>
</dbReference>
<name>A0A9N8ZSF7_9GLOM</name>
<dbReference type="InterPro" id="IPR007131">
    <property type="entry name" value="SHD1"/>
</dbReference>
<evidence type="ECO:0000256" key="10">
    <source>
        <dbReference type="ARBA" id="ARBA00022753"/>
    </source>
</evidence>
<evidence type="ECO:0000256" key="12">
    <source>
        <dbReference type="ARBA" id="ARBA00023212"/>
    </source>
</evidence>
<dbReference type="Gene3D" id="2.30.30.700">
    <property type="entry name" value="SLA1 homology domain 1"/>
    <property type="match status" value="1"/>
</dbReference>
<dbReference type="SUPFAM" id="SSF52047">
    <property type="entry name" value="RNI-like"/>
    <property type="match status" value="1"/>
</dbReference>
<dbReference type="InterPro" id="IPR035821">
    <property type="entry name" value="Sla1_SH3_3"/>
</dbReference>
<dbReference type="SMART" id="SM00326">
    <property type="entry name" value="SH3"/>
    <property type="match status" value="3"/>
</dbReference>
<dbReference type="Gene3D" id="1.10.150.50">
    <property type="entry name" value="Transcription Factor, Ets-1"/>
    <property type="match status" value="1"/>
</dbReference>
<keyword evidence="18" id="KW-1185">Reference proteome</keyword>
<protein>
    <recommendedName>
        <fullName evidence="5">Actin cytoskeleton-regulatory complex protein SLA1</fullName>
    </recommendedName>
</protein>
<keyword evidence="8" id="KW-0254">Endocytosis</keyword>
<comment type="caution">
    <text evidence="17">The sequence shown here is derived from an EMBL/GenBank/DDBJ whole genome shotgun (WGS) entry which is preliminary data.</text>
</comment>
<evidence type="ECO:0000256" key="6">
    <source>
        <dbReference type="ARBA" id="ARBA00022443"/>
    </source>
</evidence>
<feature type="domain" description="SH3" evidence="16">
    <location>
        <begin position="295"/>
        <end position="355"/>
    </location>
</feature>
<evidence type="ECO:0000256" key="2">
    <source>
        <dbReference type="ARBA" id="ARBA00004134"/>
    </source>
</evidence>
<dbReference type="Gene3D" id="3.80.10.10">
    <property type="entry name" value="Ribonuclease Inhibitor"/>
    <property type="match status" value="1"/>
</dbReference>
<sequence length="1705" mass="190437">MPKSIVKICRALYDYEAATEDELSFKEDDVLYILEDDDNEWWKAKLKVSLEDGGFEEDGPIGLVPSNYVHEAEYNLVAKAIYSYEAQNDDELSFEAGDLLYIYESDDSDWHLAKLNDQFGLVPVNYLEESPVDDVQQQETEENEEANYDESEGAVAKSQNNPKVSIFQSLSSAAANNNNNSYSDPLKLYAARPKGASNAAANETKTWSVSEVDKDKKKKKKKGTLGIGNGKIFYGSESDKPATFDFHAGTKTDAEAIYQKAMECRATLNSLSTDESSSHYSHNQYEDEEEEQKAAVPKRGIILYDFNAQGDDELSVVEGDEVWIIDDVSSEEWWKCRKDDNEGVVPASLEEEKRIRQQELRREQERQQREEKERRRREAAEQKRREEEVQRQAAASASPPPPPALPNRPSMRAKPSNETLVKKIQTPTNRQLPDRPAQAQSKSKPMPSNTRTWTDRTGSFKVEAQFLQYVDGKVHLHKLNGVKIAVPVDKMSKEDIAYIEEVTGEKIEDEKSTKHEKNNDNDNSSKIDDKGDNTPLAAIVAAKSPKKYRSDYDWFDFFLKAGIGHEEAYKYATSFLAEKMDETSIPALNRDLMKELGVKEGDIIRIKKYLEQKPQTTSSTSQASKQKKSVSFGGADIISENQEASDKQMALRMQSEELKKGNTLSEYDRKLQEKRDQQLALELQEEENRIARREGRSIPKAADIYGNLGSIIKKEEKKPSSSTTPPLLFSGTNGALKNNTKKARPQPSKTAPIQIDAKSLVSEKSQIDEAFKTSGSLFNEDKFENDAWTTPSIATPALVPTPVAKTNNNNNISAPAPPPPPPPPAINNTPAVTPITVKSDVNLQSNIPSTVNVPKAPTPPPPPPVQLPVINSRVKSVASKSAAQFDTSAWTGNPISLTSSPTPSTLSTSAPSISSLSSNSTLQSSVSLPPPSQPIIVVPTNQTLPPPLIPVSTGGRYVGTHNNVVSNSTSNLNTVSPGQLSTSSGGFPSTQFNSNSLTSLNQAKSATLLTSSFTPTLSQPQAHQSSIQLSQQLLTQQQNTKYEPQNVFASMKSTGFGSASSDKYDVLKQVDAQAPTGGFGFAASSQTTTTTTTTTRNWNQLIPASNNTLNNGLSGIGGTGGGSLISPTFQFTQLAQFNKIYISRLALPHHQQMFRIVPQFGNTHNNITIPIPTSSENPKSLVLPAECLQEILKYYKDDPYTLSSCLLVDRYWCQNAVAALYRNPFEITRKPSPKLVLNYLNLLDEEVKILLRENGLDMLPIHPKITSSVNYLASLRTLPYKAIYDCVSQLVPQEHPRFSRPWMRRKFCRVAVEELCKYFIKNCQMLNDLSFDTKDMIFYKSEAKMPFPSYSGADSLLRQIRRFSCGGEYDKGDLMYAMSISCKELDTLELNFSSFDMYDPKDGNRREIYQMRSLIVSQRKLQKIIIRGSYCFLADLMPAFATQASSLTHIEFVNVLFQTSEPLEVVIQCHKLETLIFEDCNNLSNEILAPLAKASFTSLKKLIFKNAYRRELDNLIPMIENTNGSLREVRFRRREFRNSVVQGVPDMPPVIIETIAKSCPKLISFEGHIEQETMQPLILLLENCLCLERLAVSVENQYVEFFRSNVASLLPSTLRHLTISWMGNVLATDLDLFLSNCRVSLETLQLTTPCYIDVPFLNAIIHYVRRTGTLRRLALSRHTQVTKEGIEKMFAVINSVTKIGECCEW</sequence>
<dbReference type="Proteomes" id="UP000789508">
    <property type="component" value="Unassembled WGS sequence"/>
</dbReference>
<feature type="region of interest" description="Disordered" evidence="15">
    <location>
        <begin position="197"/>
        <end position="222"/>
    </location>
</feature>
<dbReference type="GO" id="GO:0006897">
    <property type="term" value="P:endocytosis"/>
    <property type="evidence" value="ECO:0007669"/>
    <property type="project" value="UniProtKB-KW"/>
</dbReference>
<dbReference type="PANTHER" id="PTHR14167:SF116">
    <property type="entry name" value="CAP, ISOFORM AC"/>
    <property type="match status" value="1"/>
</dbReference>
<evidence type="ECO:0000256" key="9">
    <source>
        <dbReference type="ARBA" id="ARBA00022737"/>
    </source>
</evidence>
<feature type="region of interest" description="Disordered" evidence="15">
    <location>
        <begin position="507"/>
        <end position="532"/>
    </location>
</feature>
<feature type="compositionally biased region" description="Polar residues" evidence="15">
    <location>
        <begin position="270"/>
        <end position="283"/>
    </location>
</feature>
<feature type="region of interest" description="Disordered" evidence="15">
    <location>
        <begin position="613"/>
        <end position="636"/>
    </location>
</feature>
<evidence type="ECO:0000313" key="18">
    <source>
        <dbReference type="Proteomes" id="UP000789508"/>
    </source>
</evidence>
<accession>A0A9N8ZSF7</accession>